<protein>
    <submittedName>
        <fullName evidence="2">Equilibrative nucleotide transporter 3-like</fullName>
    </submittedName>
</protein>
<evidence type="ECO:0000256" key="1">
    <source>
        <dbReference type="SAM" id="MobiDB-lite"/>
    </source>
</evidence>
<evidence type="ECO:0000313" key="3">
    <source>
        <dbReference type="EMBL" id="KAJ6821059.1"/>
    </source>
</evidence>
<name>A0AAX6FL93_IRIPA</name>
<evidence type="ECO:0000313" key="5">
    <source>
        <dbReference type="Proteomes" id="UP001140949"/>
    </source>
</evidence>
<dbReference type="Proteomes" id="UP001140949">
    <property type="component" value="Unassembled WGS sequence"/>
</dbReference>
<accession>A0AAX6FL93</accession>
<feature type="region of interest" description="Disordered" evidence="1">
    <location>
        <begin position="35"/>
        <end position="78"/>
    </location>
</feature>
<comment type="caution">
    <text evidence="2">The sequence shown here is derived from an EMBL/GenBank/DDBJ whole genome shotgun (WGS) entry which is preliminary data.</text>
</comment>
<evidence type="ECO:0000313" key="2">
    <source>
        <dbReference type="EMBL" id="KAJ6817120.1"/>
    </source>
</evidence>
<keyword evidence="5" id="KW-1185">Reference proteome</keyword>
<sequence length="78" mass="8269">MQQTSKPLAPLNYSSFGIEGLKFSKVDCCNPTPIAKISSNSSNDKPRATGNNSIDQGSGIIEIPDSPFASPWLGKSNI</sequence>
<dbReference type="EMBL" id="JANAVB010027998">
    <property type="protein sequence ID" value="KAJ6817120.1"/>
    <property type="molecule type" value="Genomic_DNA"/>
</dbReference>
<proteinExistence type="predicted"/>
<dbReference type="EMBL" id="JANAVB010008800">
    <property type="protein sequence ID" value="KAJ6841135.1"/>
    <property type="molecule type" value="Genomic_DNA"/>
</dbReference>
<dbReference type="EMBL" id="JANAVB010025196">
    <property type="protein sequence ID" value="KAJ6821059.1"/>
    <property type="molecule type" value="Genomic_DNA"/>
</dbReference>
<gene>
    <name evidence="4" type="ORF">M6B38_307485</name>
    <name evidence="3" type="ORF">M6B38_395025</name>
    <name evidence="2" type="ORF">M6B38_413290</name>
</gene>
<reference evidence="2" key="2">
    <citation type="submission" date="2023-04" db="EMBL/GenBank/DDBJ databases">
        <authorList>
            <person name="Bruccoleri R.E."/>
            <person name="Oakeley E.J."/>
            <person name="Faust A.-M."/>
            <person name="Dessus-Babus S."/>
            <person name="Altorfer M."/>
            <person name="Burckhardt D."/>
            <person name="Oertli M."/>
            <person name="Naumann U."/>
            <person name="Petersen F."/>
            <person name="Wong J."/>
        </authorList>
    </citation>
    <scope>NUCLEOTIDE SEQUENCE</scope>
    <source>
        <strain evidence="2">GSM-AAB239-AS_SAM_17_03QT</strain>
        <tissue evidence="2">Leaf</tissue>
    </source>
</reference>
<dbReference type="AlphaFoldDB" id="A0AAX6FL93"/>
<feature type="compositionally biased region" description="Polar residues" evidence="1">
    <location>
        <begin position="37"/>
        <end position="56"/>
    </location>
</feature>
<reference evidence="2" key="1">
    <citation type="journal article" date="2023" name="GigaByte">
        <title>Genome assembly of the bearded iris, Iris pallida Lam.</title>
        <authorList>
            <person name="Bruccoleri R.E."/>
            <person name="Oakeley E.J."/>
            <person name="Faust A.M.E."/>
            <person name="Altorfer M."/>
            <person name="Dessus-Babus S."/>
            <person name="Burckhardt D."/>
            <person name="Oertli M."/>
            <person name="Naumann U."/>
            <person name="Petersen F."/>
            <person name="Wong J."/>
        </authorList>
    </citation>
    <scope>NUCLEOTIDE SEQUENCE</scope>
    <source>
        <strain evidence="2">GSM-AAB239-AS_SAM_17_03QT</strain>
    </source>
</reference>
<evidence type="ECO:0000313" key="4">
    <source>
        <dbReference type="EMBL" id="KAJ6841135.1"/>
    </source>
</evidence>
<organism evidence="2 5">
    <name type="scientific">Iris pallida</name>
    <name type="common">Sweet iris</name>
    <dbReference type="NCBI Taxonomy" id="29817"/>
    <lineage>
        <taxon>Eukaryota</taxon>
        <taxon>Viridiplantae</taxon>
        <taxon>Streptophyta</taxon>
        <taxon>Embryophyta</taxon>
        <taxon>Tracheophyta</taxon>
        <taxon>Spermatophyta</taxon>
        <taxon>Magnoliopsida</taxon>
        <taxon>Liliopsida</taxon>
        <taxon>Asparagales</taxon>
        <taxon>Iridaceae</taxon>
        <taxon>Iridoideae</taxon>
        <taxon>Irideae</taxon>
        <taxon>Iris</taxon>
    </lineage>
</organism>